<dbReference type="InterPro" id="IPR037923">
    <property type="entry name" value="HTH-like"/>
</dbReference>
<dbReference type="SUPFAM" id="SSF46689">
    <property type="entry name" value="Homeodomain-like"/>
    <property type="match status" value="2"/>
</dbReference>
<keyword evidence="2" id="KW-0238">DNA-binding</keyword>
<evidence type="ECO:0000313" key="6">
    <source>
        <dbReference type="Proteomes" id="UP001161691"/>
    </source>
</evidence>
<dbReference type="InterPro" id="IPR018060">
    <property type="entry name" value="HTH_AraC"/>
</dbReference>
<dbReference type="PANTHER" id="PTHR43280">
    <property type="entry name" value="ARAC-FAMILY TRANSCRIPTIONAL REGULATOR"/>
    <property type="match status" value="1"/>
</dbReference>
<evidence type="ECO:0000313" key="5">
    <source>
        <dbReference type="EMBL" id="MDI4646353.1"/>
    </source>
</evidence>
<keyword evidence="3" id="KW-0804">Transcription</keyword>
<dbReference type="PANTHER" id="PTHR43280:SF28">
    <property type="entry name" value="HTH-TYPE TRANSCRIPTIONAL ACTIVATOR RHAS"/>
    <property type="match status" value="1"/>
</dbReference>
<dbReference type="InterPro" id="IPR009057">
    <property type="entry name" value="Homeodomain-like_sf"/>
</dbReference>
<dbReference type="InterPro" id="IPR003313">
    <property type="entry name" value="AraC-bd"/>
</dbReference>
<dbReference type="Pfam" id="PF12833">
    <property type="entry name" value="HTH_18"/>
    <property type="match status" value="1"/>
</dbReference>
<dbReference type="PROSITE" id="PS01124">
    <property type="entry name" value="HTH_ARAC_FAMILY_2"/>
    <property type="match status" value="1"/>
</dbReference>
<organism evidence="5 6">
    <name type="scientific">Cohnella hashimotonis</name>
    <dbReference type="NCBI Taxonomy" id="2826895"/>
    <lineage>
        <taxon>Bacteria</taxon>
        <taxon>Bacillati</taxon>
        <taxon>Bacillota</taxon>
        <taxon>Bacilli</taxon>
        <taxon>Bacillales</taxon>
        <taxon>Paenibacillaceae</taxon>
        <taxon>Cohnella</taxon>
    </lineage>
</organism>
<evidence type="ECO:0000259" key="4">
    <source>
        <dbReference type="PROSITE" id="PS01124"/>
    </source>
</evidence>
<dbReference type="EMBL" id="JAGRPV010000001">
    <property type="protein sequence ID" value="MDI4646353.1"/>
    <property type="molecule type" value="Genomic_DNA"/>
</dbReference>
<accession>A0ABT6THN0</accession>
<dbReference type="Proteomes" id="UP001161691">
    <property type="component" value="Unassembled WGS sequence"/>
</dbReference>
<keyword evidence="1" id="KW-0805">Transcription regulation</keyword>
<evidence type="ECO:0000256" key="1">
    <source>
        <dbReference type="ARBA" id="ARBA00023015"/>
    </source>
</evidence>
<feature type="domain" description="HTH araC/xylS-type" evidence="4">
    <location>
        <begin position="176"/>
        <end position="274"/>
    </location>
</feature>
<dbReference type="Gene3D" id="2.60.120.10">
    <property type="entry name" value="Jelly Rolls"/>
    <property type="match status" value="1"/>
</dbReference>
<evidence type="ECO:0000256" key="2">
    <source>
        <dbReference type="ARBA" id="ARBA00023125"/>
    </source>
</evidence>
<dbReference type="SMART" id="SM00342">
    <property type="entry name" value="HTH_ARAC"/>
    <property type="match status" value="1"/>
</dbReference>
<evidence type="ECO:0000256" key="3">
    <source>
        <dbReference type="ARBA" id="ARBA00023163"/>
    </source>
</evidence>
<proteinExistence type="predicted"/>
<dbReference type="RefSeq" id="WP_282909216.1">
    <property type="nucleotide sequence ID" value="NZ_JAGRPV010000001.1"/>
</dbReference>
<keyword evidence="6" id="KW-1185">Reference proteome</keyword>
<dbReference type="InterPro" id="IPR014710">
    <property type="entry name" value="RmlC-like_jellyroll"/>
</dbReference>
<dbReference type="SUPFAM" id="SSF51215">
    <property type="entry name" value="Regulatory protein AraC"/>
    <property type="match status" value="1"/>
</dbReference>
<protein>
    <submittedName>
        <fullName evidence="5">AraC family transcriptional regulator</fullName>
    </submittedName>
</protein>
<comment type="caution">
    <text evidence="5">The sequence shown here is derived from an EMBL/GenBank/DDBJ whole genome shotgun (WGS) entry which is preliminary data.</text>
</comment>
<dbReference type="Pfam" id="PF02311">
    <property type="entry name" value="AraC_binding"/>
    <property type="match status" value="1"/>
</dbReference>
<gene>
    <name evidence="5" type="ORF">KB449_15345</name>
</gene>
<dbReference type="Gene3D" id="1.10.10.60">
    <property type="entry name" value="Homeodomain-like"/>
    <property type="match status" value="2"/>
</dbReference>
<name>A0ABT6THN0_9BACL</name>
<reference evidence="5" key="1">
    <citation type="submission" date="2023-04" db="EMBL/GenBank/DDBJ databases">
        <title>Comparative genomic analysis of Cohnella hashimotonis sp. nov., isolated from the International Space Station.</title>
        <authorList>
            <person name="Venkateswaran K."/>
            <person name="Simpson A."/>
        </authorList>
    </citation>
    <scope>NUCLEOTIDE SEQUENCE</scope>
    <source>
        <strain evidence="5">F6_2S_P_1</strain>
    </source>
</reference>
<sequence>MTFYDVLREHQFVYERKTNLDYPKVFNSHLGYEIVWVTSGVLEVILKNHLYHVKPGHILVFNALTMHKFHVLEPPYERHLIHFLPSIVPEGARALLEPLERLAYPNHMLDLPGEQERLAELFGRIGREYAADEWQRKAALQLYLQELLLLISRQLRKSPGRQLAAVPQTARDKLVGQILLLLHERYREPLSLDLMAEALHVSKYYLCHFFKREMGTTVQAYMKQIRVNEAKSLLLHTAYPIHLIGDQVGYQTSSHFIRSFKALTGLTPEQFRRR</sequence>